<dbReference type="HOGENOM" id="CLU_023632_1_0_11"/>
<evidence type="ECO:0000256" key="4">
    <source>
        <dbReference type="PIRSR" id="PIRSR000806-1"/>
    </source>
</evidence>
<protein>
    <submittedName>
        <fullName evidence="6">UTP--glucose-1-phosphate uridylyltransferase</fullName>
        <ecNumber evidence="6">2.7.7.9</ecNumber>
    </submittedName>
</protein>
<feature type="binding site" evidence="4">
    <location>
        <position position="182"/>
    </location>
    <ligand>
        <name>substrate</name>
    </ligand>
</feature>
<comment type="similarity">
    <text evidence="1">Belongs to the UDPGP type 1 family.</text>
</comment>
<dbReference type="Proteomes" id="UP000000628">
    <property type="component" value="Chromosome"/>
</dbReference>
<dbReference type="PIRSF" id="PIRSF000806">
    <property type="entry name" value="UDPGP"/>
    <property type="match status" value="1"/>
</dbReference>
<evidence type="ECO:0000256" key="1">
    <source>
        <dbReference type="ARBA" id="ARBA00010401"/>
    </source>
</evidence>
<evidence type="ECO:0000256" key="5">
    <source>
        <dbReference type="PIRSR" id="PIRSR000806-2"/>
    </source>
</evidence>
<evidence type="ECO:0000313" key="7">
    <source>
        <dbReference type="Proteomes" id="UP000000628"/>
    </source>
</evidence>
<dbReference type="SUPFAM" id="SSF53448">
    <property type="entry name" value="Nucleotide-diphospho-sugar transferases"/>
    <property type="match status" value="1"/>
</dbReference>
<dbReference type="InterPro" id="IPR016267">
    <property type="entry name" value="UDPGP_trans"/>
</dbReference>
<gene>
    <name evidence="6" type="ordered locus">Jden_1273</name>
</gene>
<dbReference type="Gene3D" id="3.90.550.10">
    <property type="entry name" value="Spore Coat Polysaccharide Biosynthesis Protein SpsA, Chain A"/>
    <property type="match status" value="1"/>
</dbReference>
<dbReference type="EC" id="2.7.7.9" evidence="6"/>
<dbReference type="InterPro" id="IPR029044">
    <property type="entry name" value="Nucleotide-diphossugar_trans"/>
</dbReference>
<dbReference type="PANTHER" id="PTHR43511">
    <property type="match status" value="1"/>
</dbReference>
<feature type="binding site" evidence="5">
    <location>
        <position position="153"/>
    </location>
    <ligand>
        <name>UTP</name>
        <dbReference type="ChEBI" id="CHEBI:46398"/>
    </ligand>
</feature>
<feature type="binding site" evidence="5">
    <location>
        <position position="357"/>
    </location>
    <ligand>
        <name>UTP</name>
        <dbReference type="ChEBI" id="CHEBI:46398"/>
    </ligand>
</feature>
<dbReference type="eggNOG" id="COG4284">
    <property type="taxonomic scope" value="Bacteria"/>
</dbReference>
<dbReference type="AlphaFoldDB" id="C7R472"/>
<evidence type="ECO:0000313" key="6">
    <source>
        <dbReference type="EMBL" id="ACV08929.1"/>
    </source>
</evidence>
<evidence type="ECO:0000256" key="3">
    <source>
        <dbReference type="ARBA" id="ARBA00022695"/>
    </source>
</evidence>
<name>C7R472_JONDD</name>
<keyword evidence="3 6" id="KW-0548">Nucleotidyltransferase</keyword>
<keyword evidence="7" id="KW-1185">Reference proteome</keyword>
<sequence length="460" mass="50486">MSHGLEQSVSKMREAGVSEPAIRSFSRLYERLLAHDDGIIHERDITPLVDVPHMHDLPGASTAQALAKTAFIRLNGGLGTSMGMDKAKSLLPVRDDLSFLDVIVNQVRKARAEHNISLPLVFMNSFRTEEDTLGALAPYSDLPIPGLPLSMLQNQEPKLQAKTLTPVTWPQDPTLEWCPPGHGDVYTVLYTSGVLDALADMGFEYLNIANADNLGAYPSPEIAQWFADSGAPFAAEVAERTPADRKGGHLVVRDGRIVLRETAQTAADDVEAAADISRHQYFNTNTLWMRVAALRELLAHHDGVMPLPLIKNEKTVDPTRPDSPAVIQIEVAMGAAIELFEGAQTLCVDRRRFLPVKTTNDLLLVRSDVYDLTEEYRLQATGQEPLITLDPGSYKLISDFENRFSRGIPSLKGASSFTVEGPYRFGVGQRVEGEAFLGPADNEITIPDHAIINSDGYHTV</sequence>
<feature type="binding site" evidence="5">
    <location>
        <position position="88"/>
    </location>
    <ligand>
        <name>UTP</name>
        <dbReference type="ChEBI" id="CHEBI:46398"/>
    </ligand>
</feature>
<keyword evidence="2 6" id="KW-0808">Transferase</keyword>
<evidence type="ECO:0000256" key="2">
    <source>
        <dbReference type="ARBA" id="ARBA00022679"/>
    </source>
</evidence>
<dbReference type="GO" id="GO:0003983">
    <property type="term" value="F:UTP:glucose-1-phosphate uridylyltransferase activity"/>
    <property type="evidence" value="ECO:0007669"/>
    <property type="project" value="UniProtKB-EC"/>
</dbReference>
<feature type="binding site" evidence="5">
    <location>
        <position position="181"/>
    </location>
    <ligand>
        <name>UTP</name>
        <dbReference type="ChEBI" id="CHEBI:46398"/>
    </ligand>
</feature>
<dbReference type="KEGG" id="jde:Jden_1273"/>
<dbReference type="OrthoDB" id="9804758at2"/>
<dbReference type="InterPro" id="IPR002618">
    <property type="entry name" value="UDPGP_fam"/>
</dbReference>
<organism evidence="6 7">
    <name type="scientific">Jonesia denitrificans (strain ATCC 14870 / DSM 20603 / BCRC 15368 / CIP 55.134 / JCM 11481 / NBRC 15587 / NCTC 10816 / Prevot 55134)</name>
    <name type="common">Listeria denitrificans</name>
    <dbReference type="NCBI Taxonomy" id="471856"/>
    <lineage>
        <taxon>Bacteria</taxon>
        <taxon>Bacillati</taxon>
        <taxon>Actinomycetota</taxon>
        <taxon>Actinomycetes</taxon>
        <taxon>Micrococcales</taxon>
        <taxon>Jonesiaceae</taxon>
        <taxon>Jonesia</taxon>
    </lineage>
</organism>
<dbReference type="Pfam" id="PF01704">
    <property type="entry name" value="UDPGP"/>
    <property type="match status" value="1"/>
</dbReference>
<dbReference type="RefSeq" id="WP_015771557.1">
    <property type="nucleotide sequence ID" value="NC_013174.1"/>
</dbReference>
<accession>C7R472</accession>
<dbReference type="GO" id="GO:0006011">
    <property type="term" value="P:UDP-alpha-D-glucose metabolic process"/>
    <property type="evidence" value="ECO:0007669"/>
    <property type="project" value="InterPro"/>
</dbReference>
<proteinExistence type="inferred from homology"/>
<reference evidence="6 7" key="1">
    <citation type="journal article" date="2009" name="Stand. Genomic Sci.">
        <title>Complete genome sequence of Jonesia denitrificans type strain (Prevot 55134).</title>
        <authorList>
            <person name="Pukall R."/>
            <person name="Gehrich-Schroter G."/>
            <person name="Lapidus A."/>
            <person name="Nolan M."/>
            <person name="Glavina Del Rio T."/>
            <person name="Lucas S."/>
            <person name="Chen F."/>
            <person name="Tice H."/>
            <person name="Pitluck S."/>
            <person name="Cheng J.F."/>
            <person name="Copeland A."/>
            <person name="Saunders E."/>
            <person name="Brettin T."/>
            <person name="Detter J.C."/>
            <person name="Bruce D."/>
            <person name="Goodwin L."/>
            <person name="Pati A."/>
            <person name="Ivanova N."/>
            <person name="Mavromatis K."/>
            <person name="Ovchinnikova G."/>
            <person name="Chen A."/>
            <person name="Palaniappan K."/>
            <person name="Land M."/>
            <person name="Hauser L."/>
            <person name="Chang Y.J."/>
            <person name="Jeffries C.D."/>
            <person name="Chain P."/>
            <person name="Goker M."/>
            <person name="Bristow J."/>
            <person name="Eisen J.A."/>
            <person name="Markowitz V."/>
            <person name="Hugenholtz P."/>
            <person name="Kyrpides N.C."/>
            <person name="Klenk H.P."/>
            <person name="Han C."/>
        </authorList>
    </citation>
    <scope>NUCLEOTIDE SEQUENCE [LARGE SCALE GENOMIC DNA]</scope>
    <source>
        <strain evidence="7">ATCC 14870 / DSM 20603 / BCRC 15368 / CIP 55.134 / JCM 11481 / NBRC 15587 / NCTC 10816 / Prevot 55134</strain>
    </source>
</reference>
<dbReference type="Gene3D" id="2.160.10.10">
    <property type="entry name" value="Hexapeptide repeat proteins"/>
    <property type="match status" value="1"/>
</dbReference>
<dbReference type="EMBL" id="CP001706">
    <property type="protein sequence ID" value="ACV08929.1"/>
    <property type="molecule type" value="Genomic_DNA"/>
</dbReference>
<dbReference type="STRING" id="471856.Jden_1273"/>
<feature type="binding site" evidence="5">
    <location>
        <position position="212"/>
    </location>
    <ligand>
        <name>UTP</name>
        <dbReference type="ChEBI" id="CHEBI:46398"/>
    </ligand>
</feature>